<keyword evidence="1" id="KW-0678">Repressor</keyword>
<dbReference type="Proteomes" id="UP000245166">
    <property type="component" value="Unassembled WGS sequence"/>
</dbReference>
<dbReference type="InterPro" id="IPR009057">
    <property type="entry name" value="Homeodomain-like_sf"/>
</dbReference>
<keyword evidence="9" id="KW-1185">Reference proteome</keyword>
<dbReference type="EMBL" id="PYHR01000002">
    <property type="protein sequence ID" value="PWD51668.1"/>
    <property type="molecule type" value="Genomic_DNA"/>
</dbReference>
<evidence type="ECO:0000256" key="4">
    <source>
        <dbReference type="ARBA" id="ARBA00023163"/>
    </source>
</evidence>
<keyword evidence="3 5" id="KW-0238">DNA-binding</keyword>
<evidence type="ECO:0000313" key="9">
    <source>
        <dbReference type="Proteomes" id="UP000245166"/>
    </source>
</evidence>
<dbReference type="InterPro" id="IPR001647">
    <property type="entry name" value="HTH_TetR"/>
</dbReference>
<organism evidence="8 9">
    <name type="scientific">Serinibacter arcticus</name>
    <dbReference type="NCBI Taxonomy" id="1655435"/>
    <lineage>
        <taxon>Bacteria</taxon>
        <taxon>Bacillati</taxon>
        <taxon>Actinomycetota</taxon>
        <taxon>Actinomycetes</taxon>
        <taxon>Micrococcales</taxon>
        <taxon>Beutenbergiaceae</taxon>
        <taxon>Serinibacter</taxon>
    </lineage>
</organism>
<protein>
    <submittedName>
        <fullName evidence="8">TetR/AcrR family transcriptional regulator</fullName>
    </submittedName>
</protein>
<dbReference type="Pfam" id="PF00440">
    <property type="entry name" value="TetR_N"/>
    <property type="match status" value="1"/>
</dbReference>
<dbReference type="GO" id="GO:0000976">
    <property type="term" value="F:transcription cis-regulatory region binding"/>
    <property type="evidence" value="ECO:0007669"/>
    <property type="project" value="TreeGrafter"/>
</dbReference>
<evidence type="ECO:0000256" key="2">
    <source>
        <dbReference type="ARBA" id="ARBA00023015"/>
    </source>
</evidence>
<name>A0A2U1ZXF5_9MICO</name>
<keyword evidence="4" id="KW-0804">Transcription</keyword>
<evidence type="ECO:0000256" key="6">
    <source>
        <dbReference type="SAM" id="MobiDB-lite"/>
    </source>
</evidence>
<dbReference type="Gene3D" id="1.10.357.10">
    <property type="entry name" value="Tetracycline Repressor, domain 2"/>
    <property type="match status" value="1"/>
</dbReference>
<proteinExistence type="predicted"/>
<dbReference type="RefSeq" id="WP_109230048.1">
    <property type="nucleotide sequence ID" value="NZ_PYHR01000002.1"/>
</dbReference>
<reference evidence="8 9" key="1">
    <citation type="submission" date="2018-03" db="EMBL/GenBank/DDBJ databases">
        <title>Genome assembly of novel Miniimonas species PCH200.</title>
        <authorList>
            <person name="Thakur V."/>
            <person name="Kumar V."/>
            <person name="Singh D."/>
        </authorList>
    </citation>
    <scope>NUCLEOTIDE SEQUENCE [LARGE SCALE GENOMIC DNA]</scope>
    <source>
        <strain evidence="8 9">PCH200</strain>
    </source>
</reference>
<gene>
    <name evidence="8" type="ORF">C8046_14465</name>
</gene>
<evidence type="ECO:0000256" key="5">
    <source>
        <dbReference type="PROSITE-ProRule" id="PRU00335"/>
    </source>
</evidence>
<feature type="DNA-binding region" description="H-T-H motif" evidence="5">
    <location>
        <begin position="45"/>
        <end position="64"/>
    </location>
</feature>
<feature type="region of interest" description="Disordered" evidence="6">
    <location>
        <begin position="1"/>
        <end position="21"/>
    </location>
</feature>
<sequence length="218" mass="24363">MPPANSSTPPAAPRSRVRLPPAERRRQIVEAATRLVGEQGFYGMSLKDVADAVGLTQPGLLHYVHTKEGLLQLLVEQAYDQRFDPEDYVATGDPAATHPDGASLPGYFRYLVANNARDPQLIKLYMVLGAESSSPEHPAHEYFRQRPDAAWGLYSATRWRVPPSTGGFSSLRPLVEMTLASMDGLQVRLFRDPPIDLVTEWARYEQVLFPSPVWDGYR</sequence>
<dbReference type="PROSITE" id="PS50977">
    <property type="entry name" value="HTH_TETR_2"/>
    <property type="match status" value="1"/>
</dbReference>
<dbReference type="PRINTS" id="PR00455">
    <property type="entry name" value="HTHTETR"/>
</dbReference>
<comment type="caution">
    <text evidence="8">The sequence shown here is derived from an EMBL/GenBank/DDBJ whole genome shotgun (WGS) entry which is preliminary data.</text>
</comment>
<dbReference type="GO" id="GO:0003700">
    <property type="term" value="F:DNA-binding transcription factor activity"/>
    <property type="evidence" value="ECO:0007669"/>
    <property type="project" value="TreeGrafter"/>
</dbReference>
<dbReference type="AlphaFoldDB" id="A0A2U1ZXF5"/>
<dbReference type="PANTHER" id="PTHR30055">
    <property type="entry name" value="HTH-TYPE TRANSCRIPTIONAL REGULATOR RUTR"/>
    <property type="match status" value="1"/>
</dbReference>
<dbReference type="InterPro" id="IPR050109">
    <property type="entry name" value="HTH-type_TetR-like_transc_reg"/>
</dbReference>
<dbReference type="OrthoDB" id="7505659at2"/>
<evidence type="ECO:0000313" key="8">
    <source>
        <dbReference type="EMBL" id="PWD51668.1"/>
    </source>
</evidence>
<dbReference type="SUPFAM" id="SSF46689">
    <property type="entry name" value="Homeodomain-like"/>
    <property type="match status" value="1"/>
</dbReference>
<evidence type="ECO:0000256" key="3">
    <source>
        <dbReference type="ARBA" id="ARBA00023125"/>
    </source>
</evidence>
<evidence type="ECO:0000256" key="1">
    <source>
        <dbReference type="ARBA" id="ARBA00022491"/>
    </source>
</evidence>
<accession>A0A2U1ZXF5</accession>
<feature type="domain" description="HTH tetR-type" evidence="7">
    <location>
        <begin position="22"/>
        <end position="82"/>
    </location>
</feature>
<evidence type="ECO:0000259" key="7">
    <source>
        <dbReference type="PROSITE" id="PS50977"/>
    </source>
</evidence>
<dbReference type="PANTHER" id="PTHR30055:SF175">
    <property type="entry name" value="HTH-TYPE TRANSCRIPTIONAL REPRESSOR KSTR2"/>
    <property type="match status" value="1"/>
</dbReference>
<keyword evidence="2" id="KW-0805">Transcription regulation</keyword>